<gene>
    <name evidence="2" type="ORF">CFX0092_B0177</name>
</gene>
<feature type="compositionally biased region" description="Polar residues" evidence="1">
    <location>
        <begin position="112"/>
        <end position="124"/>
    </location>
</feature>
<feature type="compositionally biased region" description="Pro residues" evidence="1">
    <location>
        <begin position="129"/>
        <end position="146"/>
    </location>
</feature>
<proteinExistence type="predicted"/>
<keyword evidence="3" id="KW-1185">Reference proteome</keyword>
<feature type="compositionally biased region" description="Gly residues" evidence="1">
    <location>
        <begin position="90"/>
        <end position="102"/>
    </location>
</feature>
<organism evidence="2 3">
    <name type="scientific">Candidatus Promineifilum breve</name>
    <dbReference type="NCBI Taxonomy" id="1806508"/>
    <lineage>
        <taxon>Bacteria</taxon>
        <taxon>Bacillati</taxon>
        <taxon>Chloroflexota</taxon>
        <taxon>Ardenticatenia</taxon>
        <taxon>Candidatus Promineifilales</taxon>
        <taxon>Candidatus Promineifilaceae</taxon>
        <taxon>Candidatus Promineifilum</taxon>
    </lineage>
</organism>
<dbReference type="EMBL" id="LN890656">
    <property type="protein sequence ID" value="CUS05711.1"/>
    <property type="molecule type" value="Genomic_DNA"/>
</dbReference>
<reference evidence="2" key="1">
    <citation type="submission" date="2016-01" db="EMBL/GenBank/DDBJ databases">
        <authorList>
            <person name="Mcilroy J.S."/>
            <person name="Karst M S."/>
            <person name="Albertsen M."/>
        </authorList>
    </citation>
    <scope>NUCLEOTIDE SEQUENCE</scope>
    <source>
        <strain evidence="2">Cfx-K</strain>
    </source>
</reference>
<evidence type="ECO:0000313" key="3">
    <source>
        <dbReference type="Proteomes" id="UP000215027"/>
    </source>
</evidence>
<feature type="region of interest" description="Disordered" evidence="1">
    <location>
        <begin position="88"/>
        <end position="146"/>
    </location>
</feature>
<dbReference type="KEGG" id="pbf:CFX0092_B0177"/>
<evidence type="ECO:0000313" key="2">
    <source>
        <dbReference type="EMBL" id="CUS05711.1"/>
    </source>
</evidence>
<accession>A0A160T5Q0</accession>
<sequence>MFSLRSPRLPSAFSAFLFPFLDFGKALDFLLPTAPLSCYTDIPVCKRNDILAAGRVPAGERHRANPRPARPLFQLTIASLIPSDQAFFMKGGGGAGEQGSRGAGEMRGAPTDNASQRQGNRGQNSCTPAPLPPCSPALPPPPPETT</sequence>
<name>A0A160T5Q0_9CHLR</name>
<evidence type="ECO:0000256" key="1">
    <source>
        <dbReference type="SAM" id="MobiDB-lite"/>
    </source>
</evidence>
<dbReference type="Proteomes" id="UP000215027">
    <property type="component" value="Chromosome II"/>
</dbReference>
<dbReference type="AlphaFoldDB" id="A0A160T5Q0"/>
<protein>
    <submittedName>
        <fullName evidence="2">Uncharacterized protein</fullName>
    </submittedName>
</protein>